<name>A0A1W1C9W2_9ZZZZ</name>
<dbReference type="EMBL" id="FPHI01000023">
    <property type="protein sequence ID" value="SFV62537.1"/>
    <property type="molecule type" value="Genomic_DNA"/>
</dbReference>
<reference evidence="1" key="1">
    <citation type="submission" date="2016-10" db="EMBL/GenBank/DDBJ databases">
        <authorList>
            <person name="de Groot N.N."/>
        </authorList>
    </citation>
    <scope>NUCLEOTIDE SEQUENCE</scope>
</reference>
<gene>
    <name evidence="1" type="ORF">MNB_SV-3-1581</name>
</gene>
<proteinExistence type="predicted"/>
<protein>
    <submittedName>
        <fullName evidence="1">Uncharacterized protein</fullName>
    </submittedName>
</protein>
<dbReference type="AlphaFoldDB" id="A0A1W1C9W2"/>
<evidence type="ECO:0000313" key="1">
    <source>
        <dbReference type="EMBL" id="SFV62537.1"/>
    </source>
</evidence>
<sequence>MAFKSAKIVFLATMTFLQADIQCQNNEWIDLVSSNGKKWMECVPPSVSVNFKPSSQTYMPSIHPTVYHKDNKVLYIFDLSKNGKFLNAAKYDLLQIDGNYTGCKVALADRNYFQKEDNYPLILKDGKSNLSALFSHLDLRLLKYLVMIAPKHQNIKINSIKFSKRASVNKTQLPLSTWIWNPQKTHFPHRIERFYIQIRHGFKELTQNILYANSNNEVFGLDGSPDNILDFKQLEEDIVYLSELKKRGISIEGFQIDVEPYLLPNFKKNETIYYLKYLNMIQKLSHLAHEKNLKFSIVIPFWFDAVYINQRSLAYQVVDLADETVLMSYRSNPKEVIVISEDILSYAQAKEKKVRIGMEMKKIEDEEHRLYRQDKKLPCISNHLFQKSCTPLVFVRSYQVKGSSISFYKQYEKAKELLKTQIPYHSFSGFVIHDSEAVDVLF</sequence>
<accession>A0A1W1C9W2</accession>
<organism evidence="1">
    <name type="scientific">hydrothermal vent metagenome</name>
    <dbReference type="NCBI Taxonomy" id="652676"/>
    <lineage>
        <taxon>unclassified sequences</taxon>
        <taxon>metagenomes</taxon>
        <taxon>ecological metagenomes</taxon>
    </lineage>
</organism>